<evidence type="ECO:0000313" key="1">
    <source>
        <dbReference type="EMBL" id="KAJ2845423.1"/>
    </source>
</evidence>
<keyword evidence="2" id="KW-1185">Reference proteome</keyword>
<organism evidence="1 2">
    <name type="scientific">Coemansia brasiliensis</name>
    <dbReference type="NCBI Taxonomy" id="2650707"/>
    <lineage>
        <taxon>Eukaryota</taxon>
        <taxon>Fungi</taxon>
        <taxon>Fungi incertae sedis</taxon>
        <taxon>Zoopagomycota</taxon>
        <taxon>Kickxellomycotina</taxon>
        <taxon>Kickxellomycetes</taxon>
        <taxon>Kickxellales</taxon>
        <taxon>Kickxellaceae</taxon>
        <taxon>Coemansia</taxon>
    </lineage>
</organism>
<dbReference type="Proteomes" id="UP001139887">
    <property type="component" value="Unassembled WGS sequence"/>
</dbReference>
<sequence>MYRIIPSGSRPAARMCRQIHSSCISCRAHSKEIIDTRETQGKLKDIKKDLWQNQFVLKHFEIPGKFQKFFTGRMRKREVNRLDRQLNGTPQTDELLRVGPRKMITDEPLQKKKMEMLRSQVLRILEAHLSSEHLPVLVSFNLKSVVCCYKVTSRGKHTDGSRPHEIRRIIEESSAYLGAIVNQELAKGAGKKIGVPRSVRVRFSNGTATSKLIERIQAEMQQQADKKA</sequence>
<evidence type="ECO:0000313" key="2">
    <source>
        <dbReference type="Proteomes" id="UP001139887"/>
    </source>
</evidence>
<reference evidence="1" key="1">
    <citation type="submission" date="2022-07" db="EMBL/GenBank/DDBJ databases">
        <title>Phylogenomic reconstructions and comparative analyses of Kickxellomycotina fungi.</title>
        <authorList>
            <person name="Reynolds N.K."/>
            <person name="Stajich J.E."/>
            <person name="Barry K."/>
            <person name="Grigoriev I.V."/>
            <person name="Crous P."/>
            <person name="Smith M.E."/>
        </authorList>
    </citation>
    <scope>NUCLEOTIDE SEQUENCE</scope>
    <source>
        <strain evidence="1">NRRL 1566</strain>
    </source>
</reference>
<dbReference type="OrthoDB" id="5581143at2759"/>
<gene>
    <name evidence="1" type="ORF">IWW36_004786</name>
</gene>
<dbReference type="EMBL" id="JANBUW010000802">
    <property type="protein sequence ID" value="KAJ2845423.1"/>
    <property type="molecule type" value="Genomic_DNA"/>
</dbReference>
<proteinExistence type="predicted"/>
<name>A0A9W8I517_9FUNG</name>
<protein>
    <submittedName>
        <fullName evidence="1">Uncharacterized protein</fullName>
    </submittedName>
</protein>
<dbReference type="AlphaFoldDB" id="A0A9W8I517"/>
<comment type="caution">
    <text evidence="1">The sequence shown here is derived from an EMBL/GenBank/DDBJ whole genome shotgun (WGS) entry which is preliminary data.</text>
</comment>
<accession>A0A9W8I517</accession>